<evidence type="ECO:0000313" key="2">
    <source>
        <dbReference type="Proteomes" id="UP000821845"/>
    </source>
</evidence>
<dbReference type="Proteomes" id="UP000821845">
    <property type="component" value="Chromosome 11"/>
</dbReference>
<accession>A0ACB7T3C7</accession>
<keyword evidence="2" id="KW-1185">Reference proteome</keyword>
<evidence type="ECO:0000313" key="1">
    <source>
        <dbReference type="EMBL" id="KAH6941716.1"/>
    </source>
</evidence>
<organism evidence="1 2">
    <name type="scientific">Hyalomma asiaticum</name>
    <name type="common">Tick</name>
    <dbReference type="NCBI Taxonomy" id="266040"/>
    <lineage>
        <taxon>Eukaryota</taxon>
        <taxon>Metazoa</taxon>
        <taxon>Ecdysozoa</taxon>
        <taxon>Arthropoda</taxon>
        <taxon>Chelicerata</taxon>
        <taxon>Arachnida</taxon>
        <taxon>Acari</taxon>
        <taxon>Parasitiformes</taxon>
        <taxon>Ixodida</taxon>
        <taxon>Ixodoidea</taxon>
        <taxon>Ixodidae</taxon>
        <taxon>Hyalomminae</taxon>
        <taxon>Hyalomma</taxon>
    </lineage>
</organism>
<proteinExistence type="predicted"/>
<dbReference type="EMBL" id="CM023491">
    <property type="protein sequence ID" value="KAH6941716.1"/>
    <property type="molecule type" value="Genomic_DNA"/>
</dbReference>
<protein>
    <submittedName>
        <fullName evidence="1">Uncharacterized protein</fullName>
    </submittedName>
</protein>
<reference evidence="1" key="1">
    <citation type="submission" date="2020-05" db="EMBL/GenBank/DDBJ databases">
        <title>Large-scale comparative analyses of tick genomes elucidate their genetic diversity and vector capacities.</title>
        <authorList>
            <person name="Jia N."/>
            <person name="Wang J."/>
            <person name="Shi W."/>
            <person name="Du L."/>
            <person name="Sun Y."/>
            <person name="Zhan W."/>
            <person name="Jiang J."/>
            <person name="Wang Q."/>
            <person name="Zhang B."/>
            <person name="Ji P."/>
            <person name="Sakyi L.B."/>
            <person name="Cui X."/>
            <person name="Yuan T."/>
            <person name="Jiang B."/>
            <person name="Yang W."/>
            <person name="Lam T.T.-Y."/>
            <person name="Chang Q."/>
            <person name="Ding S."/>
            <person name="Wang X."/>
            <person name="Zhu J."/>
            <person name="Ruan X."/>
            <person name="Zhao L."/>
            <person name="Wei J."/>
            <person name="Que T."/>
            <person name="Du C."/>
            <person name="Cheng J."/>
            <person name="Dai P."/>
            <person name="Han X."/>
            <person name="Huang E."/>
            <person name="Gao Y."/>
            <person name="Liu J."/>
            <person name="Shao H."/>
            <person name="Ye R."/>
            <person name="Li L."/>
            <person name="Wei W."/>
            <person name="Wang X."/>
            <person name="Wang C."/>
            <person name="Yang T."/>
            <person name="Huo Q."/>
            <person name="Li W."/>
            <person name="Guo W."/>
            <person name="Chen H."/>
            <person name="Zhou L."/>
            <person name="Ni X."/>
            <person name="Tian J."/>
            <person name="Zhou Y."/>
            <person name="Sheng Y."/>
            <person name="Liu T."/>
            <person name="Pan Y."/>
            <person name="Xia L."/>
            <person name="Li J."/>
            <person name="Zhao F."/>
            <person name="Cao W."/>
        </authorList>
    </citation>
    <scope>NUCLEOTIDE SEQUENCE</scope>
    <source>
        <strain evidence="1">Hyas-2018</strain>
    </source>
</reference>
<name>A0ACB7T3C7_HYAAI</name>
<comment type="caution">
    <text evidence="1">The sequence shown here is derived from an EMBL/GenBank/DDBJ whole genome shotgun (WGS) entry which is preliminary data.</text>
</comment>
<gene>
    <name evidence="1" type="ORF">HPB50_022927</name>
</gene>
<sequence length="111" mass="12857">MLVANWKVITITEVTLGGSHKMYDLKTTPNSTRHRRAESRERYAGCVVCMQQSKPRISAMDMKNLRARKYPRLRRVGTTGHGCSEPGSNKRTDRMMWQNHQNQNLKSVRKP</sequence>